<dbReference type="Gene3D" id="3.30.1330.60">
    <property type="entry name" value="OmpA-like domain"/>
    <property type="match status" value="1"/>
</dbReference>
<organism evidence="2 3">
    <name type="scientific">Marinibaculum pumilum</name>
    <dbReference type="NCBI Taxonomy" id="1766165"/>
    <lineage>
        <taxon>Bacteria</taxon>
        <taxon>Pseudomonadati</taxon>
        <taxon>Pseudomonadota</taxon>
        <taxon>Alphaproteobacteria</taxon>
        <taxon>Rhodospirillales</taxon>
        <taxon>Rhodospirillaceae</taxon>
        <taxon>Marinibaculum</taxon>
    </lineage>
</organism>
<protein>
    <recommendedName>
        <fullName evidence="4">OmpA-like domain-containing protein</fullName>
    </recommendedName>
</protein>
<sequence>MKARKILTSLTAIAMLAGAGTAAAGTLDLQQDRKVEIAPAWAAPDAMGDLVAEHATSGLVHFRPGSAEMTAESRERLDMLPMLLPQDGQSVLMIGNVDAGDPLAVARASAVQDYLAARGVTETQLVISPANDTLAAEDGALRISYAGMAG</sequence>
<feature type="signal peptide" evidence="1">
    <location>
        <begin position="1"/>
        <end position="24"/>
    </location>
</feature>
<comment type="caution">
    <text evidence="2">The sequence shown here is derived from an EMBL/GenBank/DDBJ whole genome shotgun (WGS) entry which is preliminary data.</text>
</comment>
<dbReference type="SUPFAM" id="SSF103088">
    <property type="entry name" value="OmpA-like"/>
    <property type="match status" value="1"/>
</dbReference>
<dbReference type="EMBL" id="JBHRTR010000028">
    <property type="protein sequence ID" value="MFC3228609.1"/>
    <property type="molecule type" value="Genomic_DNA"/>
</dbReference>
<accession>A0ABV7L2G5</accession>
<keyword evidence="1" id="KW-0732">Signal</keyword>
<evidence type="ECO:0000313" key="3">
    <source>
        <dbReference type="Proteomes" id="UP001595528"/>
    </source>
</evidence>
<dbReference type="InterPro" id="IPR036737">
    <property type="entry name" value="OmpA-like_sf"/>
</dbReference>
<evidence type="ECO:0000313" key="2">
    <source>
        <dbReference type="EMBL" id="MFC3228609.1"/>
    </source>
</evidence>
<dbReference type="Proteomes" id="UP001595528">
    <property type="component" value="Unassembled WGS sequence"/>
</dbReference>
<proteinExistence type="predicted"/>
<name>A0ABV7L2G5_9PROT</name>
<evidence type="ECO:0008006" key="4">
    <source>
        <dbReference type="Google" id="ProtNLM"/>
    </source>
</evidence>
<evidence type="ECO:0000256" key="1">
    <source>
        <dbReference type="SAM" id="SignalP"/>
    </source>
</evidence>
<gene>
    <name evidence="2" type="ORF">ACFOGJ_15295</name>
</gene>
<keyword evidence="3" id="KW-1185">Reference proteome</keyword>
<feature type="chain" id="PRO_5047106236" description="OmpA-like domain-containing protein" evidence="1">
    <location>
        <begin position="25"/>
        <end position="150"/>
    </location>
</feature>
<dbReference type="RefSeq" id="WP_379901903.1">
    <property type="nucleotide sequence ID" value="NZ_JBHRTR010000028.1"/>
</dbReference>
<reference evidence="3" key="1">
    <citation type="journal article" date="2019" name="Int. J. Syst. Evol. Microbiol.">
        <title>The Global Catalogue of Microorganisms (GCM) 10K type strain sequencing project: providing services to taxonomists for standard genome sequencing and annotation.</title>
        <authorList>
            <consortium name="The Broad Institute Genomics Platform"/>
            <consortium name="The Broad Institute Genome Sequencing Center for Infectious Disease"/>
            <person name="Wu L."/>
            <person name="Ma J."/>
        </authorList>
    </citation>
    <scope>NUCLEOTIDE SEQUENCE [LARGE SCALE GENOMIC DNA]</scope>
    <source>
        <strain evidence="3">KCTC 42964</strain>
    </source>
</reference>